<proteinExistence type="predicted"/>
<dbReference type="AlphaFoldDB" id="X1T7I6"/>
<evidence type="ECO:0000256" key="1">
    <source>
        <dbReference type="SAM" id="Phobius"/>
    </source>
</evidence>
<evidence type="ECO:0000313" key="2">
    <source>
        <dbReference type="EMBL" id="GAJ01244.1"/>
    </source>
</evidence>
<gene>
    <name evidence="2" type="ORF">S12H4_27988</name>
</gene>
<name>X1T7I6_9ZZZZ</name>
<feature type="transmembrane region" description="Helical" evidence="1">
    <location>
        <begin position="14"/>
        <end position="33"/>
    </location>
</feature>
<reference evidence="2" key="1">
    <citation type="journal article" date="2014" name="Front. Microbiol.">
        <title>High frequency of phylogenetically diverse reductive dehalogenase-homologous genes in deep subseafloor sedimentary metagenomes.</title>
        <authorList>
            <person name="Kawai M."/>
            <person name="Futagami T."/>
            <person name="Toyoda A."/>
            <person name="Takaki Y."/>
            <person name="Nishi S."/>
            <person name="Hori S."/>
            <person name="Arai W."/>
            <person name="Tsubouchi T."/>
            <person name="Morono Y."/>
            <person name="Uchiyama I."/>
            <person name="Ito T."/>
            <person name="Fujiyama A."/>
            <person name="Inagaki F."/>
            <person name="Takami H."/>
        </authorList>
    </citation>
    <scope>NUCLEOTIDE SEQUENCE</scope>
    <source>
        <strain evidence="2">Expedition CK06-06</strain>
    </source>
</reference>
<keyword evidence="1" id="KW-1133">Transmembrane helix</keyword>
<sequence>MLGIFSYNSYQTHYTIWVFALIVMGLGVIILAIRGKLLGKSFKE</sequence>
<accession>X1T7I6</accession>
<keyword evidence="1" id="KW-0472">Membrane</keyword>
<protein>
    <submittedName>
        <fullName evidence="2">Uncharacterized protein</fullName>
    </submittedName>
</protein>
<organism evidence="2">
    <name type="scientific">marine sediment metagenome</name>
    <dbReference type="NCBI Taxonomy" id="412755"/>
    <lineage>
        <taxon>unclassified sequences</taxon>
        <taxon>metagenomes</taxon>
        <taxon>ecological metagenomes</taxon>
    </lineage>
</organism>
<comment type="caution">
    <text evidence="2">The sequence shown here is derived from an EMBL/GenBank/DDBJ whole genome shotgun (WGS) entry which is preliminary data.</text>
</comment>
<keyword evidence="1" id="KW-0812">Transmembrane</keyword>
<dbReference type="EMBL" id="BARW01016023">
    <property type="protein sequence ID" value="GAJ01244.1"/>
    <property type="molecule type" value="Genomic_DNA"/>
</dbReference>